<dbReference type="PANTHER" id="PTHR24394:SF29">
    <property type="entry name" value="MYONEURIN"/>
    <property type="match status" value="1"/>
</dbReference>
<feature type="compositionally biased region" description="Pro residues" evidence="8">
    <location>
        <begin position="202"/>
        <end position="217"/>
    </location>
</feature>
<evidence type="ECO:0000256" key="2">
    <source>
        <dbReference type="ARBA" id="ARBA00022723"/>
    </source>
</evidence>
<evidence type="ECO:0000313" key="11">
    <source>
        <dbReference type="EMBL" id="PAA61216.1"/>
    </source>
</evidence>
<name>A0A267EIB7_9PLAT</name>
<dbReference type="AlphaFoldDB" id="A0A267EIB7"/>
<dbReference type="Gene3D" id="3.30.160.60">
    <property type="entry name" value="Classic Zinc Finger"/>
    <property type="match status" value="3"/>
</dbReference>
<dbReference type="SUPFAM" id="SSF57667">
    <property type="entry name" value="beta-beta-alpha zinc fingers"/>
    <property type="match status" value="2"/>
</dbReference>
<dbReference type="Pfam" id="PF00096">
    <property type="entry name" value="zf-C2H2"/>
    <property type="match status" value="2"/>
</dbReference>
<proteinExistence type="predicted"/>
<evidence type="ECO:0000256" key="8">
    <source>
        <dbReference type="SAM" id="MobiDB-lite"/>
    </source>
</evidence>
<evidence type="ECO:0000313" key="12">
    <source>
        <dbReference type="Proteomes" id="UP000215902"/>
    </source>
</evidence>
<dbReference type="InterPro" id="IPR036236">
    <property type="entry name" value="Znf_C2H2_sf"/>
</dbReference>
<protein>
    <recommendedName>
        <fullName evidence="9">C2H2-type domain-containing protein</fullName>
    </recommendedName>
</protein>
<feature type="non-terminal residue" evidence="11">
    <location>
        <position position="1"/>
    </location>
</feature>
<dbReference type="Proteomes" id="UP000215902">
    <property type="component" value="Unassembled WGS sequence"/>
</dbReference>
<keyword evidence="12" id="KW-1185">Reference proteome</keyword>
<organism evidence="11 12">
    <name type="scientific">Macrostomum lignano</name>
    <dbReference type="NCBI Taxonomy" id="282301"/>
    <lineage>
        <taxon>Eukaryota</taxon>
        <taxon>Metazoa</taxon>
        <taxon>Spiralia</taxon>
        <taxon>Lophotrochozoa</taxon>
        <taxon>Platyhelminthes</taxon>
        <taxon>Rhabditophora</taxon>
        <taxon>Macrostomorpha</taxon>
        <taxon>Macrostomida</taxon>
        <taxon>Macrostomidae</taxon>
        <taxon>Macrostomum</taxon>
    </lineage>
</organism>
<evidence type="ECO:0000313" key="10">
    <source>
        <dbReference type="EMBL" id="PAA52122.1"/>
    </source>
</evidence>
<sequence length="312" mass="33912">ICKTMLECLWRGCPVGCVQSDLANHVMSHAAKLESGDSLACQWRGCKRSEKPFLYRYQLQQHAALHANELQHACVHCGKRFNTEAYLRRHLESHQLPEERRHACSVCGKRFAHSADKSRCERGHRGQLHNCRHCGKAFKDPGNLRKHRKRWHADEPLDATSGGSAATNATSPSVTAVATAAAETAAAATPLRLAPSQSAPTAQPPPPPPAQHPPPPHTAVYSSCVLPPISSFTLSKDGALDLTLGIQDGFNLVDGTYLAGERAQPVCGALDLTQSAHCDASLCYDFDQLCPDLETGPGRPVDLSLPRLEYYS</sequence>
<keyword evidence="5" id="KW-0862">Zinc</keyword>
<dbReference type="InterPro" id="IPR013087">
    <property type="entry name" value="Znf_C2H2_type"/>
</dbReference>
<dbReference type="PROSITE" id="PS50157">
    <property type="entry name" value="ZINC_FINGER_C2H2_2"/>
    <property type="match status" value="2"/>
</dbReference>
<keyword evidence="3" id="KW-0677">Repeat</keyword>
<evidence type="ECO:0000259" key="9">
    <source>
        <dbReference type="PROSITE" id="PS50157"/>
    </source>
</evidence>
<evidence type="ECO:0000256" key="6">
    <source>
        <dbReference type="ARBA" id="ARBA00023242"/>
    </source>
</evidence>
<dbReference type="GO" id="GO:0000981">
    <property type="term" value="F:DNA-binding transcription factor activity, RNA polymerase II-specific"/>
    <property type="evidence" value="ECO:0007669"/>
    <property type="project" value="TreeGrafter"/>
</dbReference>
<dbReference type="EMBL" id="NIVC01003296">
    <property type="protein sequence ID" value="PAA52122.1"/>
    <property type="molecule type" value="Genomic_DNA"/>
</dbReference>
<gene>
    <name evidence="11" type="ORF">BOX15_Mlig013228g1</name>
    <name evidence="10" type="ORF">BOX15_Mlig027716g1</name>
</gene>
<keyword evidence="6" id="KW-0539">Nucleus</keyword>
<evidence type="ECO:0000256" key="3">
    <source>
        <dbReference type="ARBA" id="ARBA00022737"/>
    </source>
</evidence>
<dbReference type="OrthoDB" id="8953942at2759"/>
<dbReference type="GO" id="GO:0008270">
    <property type="term" value="F:zinc ion binding"/>
    <property type="evidence" value="ECO:0007669"/>
    <property type="project" value="UniProtKB-KW"/>
</dbReference>
<comment type="caution">
    <text evidence="11">The sequence shown here is derived from an EMBL/GenBank/DDBJ whole genome shotgun (WGS) entry which is preliminary data.</text>
</comment>
<dbReference type="SMART" id="SM00355">
    <property type="entry name" value="ZnF_C2H2"/>
    <property type="match status" value="5"/>
</dbReference>
<reference evidence="11 12" key="1">
    <citation type="submission" date="2017-06" db="EMBL/GenBank/DDBJ databases">
        <title>A platform for efficient transgenesis in Macrostomum lignano, a flatworm model organism for stem cell research.</title>
        <authorList>
            <person name="Berezikov E."/>
        </authorList>
    </citation>
    <scope>NUCLEOTIDE SEQUENCE [LARGE SCALE GENOMIC DNA]</scope>
    <source>
        <strain evidence="11">DV1</strain>
        <tissue evidence="11">Whole organism</tissue>
    </source>
</reference>
<feature type="domain" description="C2H2-type" evidence="9">
    <location>
        <begin position="129"/>
        <end position="157"/>
    </location>
</feature>
<feature type="region of interest" description="Disordered" evidence="8">
    <location>
        <begin position="194"/>
        <end position="219"/>
    </location>
</feature>
<evidence type="ECO:0000256" key="4">
    <source>
        <dbReference type="ARBA" id="ARBA00022771"/>
    </source>
</evidence>
<dbReference type="GO" id="GO:0005634">
    <property type="term" value="C:nucleus"/>
    <property type="evidence" value="ECO:0007669"/>
    <property type="project" value="UniProtKB-SubCell"/>
</dbReference>
<keyword evidence="2" id="KW-0479">Metal-binding</keyword>
<accession>A0A267EIB7</accession>
<dbReference type="PANTHER" id="PTHR24394">
    <property type="entry name" value="ZINC FINGER PROTEIN"/>
    <property type="match status" value="1"/>
</dbReference>
<dbReference type="STRING" id="282301.A0A267EIB7"/>
<dbReference type="InterPro" id="IPR056436">
    <property type="entry name" value="Znf-C2H2_ZIC1-5/GLI1-3-like"/>
</dbReference>
<comment type="subcellular location">
    <subcellularLocation>
        <location evidence="1">Nucleus</location>
    </subcellularLocation>
</comment>
<feature type="domain" description="C2H2-type" evidence="9">
    <location>
        <begin position="72"/>
        <end position="99"/>
    </location>
</feature>
<evidence type="ECO:0000256" key="5">
    <source>
        <dbReference type="ARBA" id="ARBA00022833"/>
    </source>
</evidence>
<dbReference type="PROSITE" id="PS00028">
    <property type="entry name" value="ZINC_FINGER_C2H2_1"/>
    <property type="match status" value="2"/>
</dbReference>
<evidence type="ECO:0000256" key="1">
    <source>
        <dbReference type="ARBA" id="ARBA00004123"/>
    </source>
</evidence>
<evidence type="ECO:0000256" key="7">
    <source>
        <dbReference type="PROSITE-ProRule" id="PRU00042"/>
    </source>
</evidence>
<dbReference type="EMBL" id="NIVC01002059">
    <property type="protein sequence ID" value="PAA61216.1"/>
    <property type="molecule type" value="Genomic_DNA"/>
</dbReference>
<keyword evidence="4 7" id="KW-0863">Zinc-finger</keyword>
<dbReference type="Pfam" id="PF23561">
    <property type="entry name" value="zf-C2H2_15"/>
    <property type="match status" value="1"/>
</dbReference>